<name>A0AAU1I9W8_9ACTN</name>
<proteinExistence type="predicted"/>
<sequence>MHNTRPDFTGIGWAFPMSTTASGGIAMVANDDCLIKAMRLILSTYPGERPMRPEFGCRLRDYVFRGASIQTAAEIAGEVHNALLRWEPRVIVESVDAYPDPDDQALIYIDIRYTTKATNDQRNLVFPFYSIPDEGSD</sequence>
<organism evidence="2">
    <name type="scientific">Streptomyces sp. NBC_00180</name>
    <dbReference type="NCBI Taxonomy" id="2903632"/>
    <lineage>
        <taxon>Bacteria</taxon>
        <taxon>Bacillati</taxon>
        <taxon>Actinomycetota</taxon>
        <taxon>Actinomycetes</taxon>
        <taxon>Kitasatosporales</taxon>
        <taxon>Streptomycetaceae</taxon>
        <taxon>Streptomyces</taxon>
    </lineage>
</organism>
<gene>
    <name evidence="2" type="ORF">OG477_41795</name>
</gene>
<reference evidence="2" key="1">
    <citation type="submission" date="2022-10" db="EMBL/GenBank/DDBJ databases">
        <title>The complete genomes of actinobacterial strains from the NBC collection.</title>
        <authorList>
            <person name="Joergensen T.S."/>
            <person name="Alvarez Arevalo M."/>
            <person name="Sterndorff E.B."/>
            <person name="Faurdal D."/>
            <person name="Vuksanovic O."/>
            <person name="Mourched A.-S."/>
            <person name="Charusanti P."/>
            <person name="Shaw S."/>
            <person name="Blin K."/>
            <person name="Weber T."/>
        </authorList>
    </citation>
    <scope>NUCLEOTIDE SEQUENCE</scope>
    <source>
        <strain evidence="2">NBC 00180</strain>
    </source>
</reference>
<protein>
    <submittedName>
        <fullName evidence="2">GPW/gp25 family protein</fullName>
    </submittedName>
</protein>
<dbReference type="AlphaFoldDB" id="A0AAU1I9W8"/>
<dbReference type="Pfam" id="PF04965">
    <property type="entry name" value="GPW_gp25"/>
    <property type="match status" value="1"/>
</dbReference>
<dbReference type="InterPro" id="IPR007048">
    <property type="entry name" value="IraD/Gp25-like"/>
</dbReference>
<feature type="domain" description="IraD/Gp25-like" evidence="1">
    <location>
        <begin position="37"/>
        <end position="119"/>
    </location>
</feature>
<dbReference type="EMBL" id="CP108140">
    <property type="protein sequence ID" value="WTP91423.1"/>
    <property type="molecule type" value="Genomic_DNA"/>
</dbReference>
<evidence type="ECO:0000313" key="2">
    <source>
        <dbReference type="EMBL" id="WTP91423.1"/>
    </source>
</evidence>
<dbReference type="SUPFAM" id="SSF160719">
    <property type="entry name" value="gpW/gp25-like"/>
    <property type="match status" value="1"/>
</dbReference>
<dbReference type="Gene3D" id="3.10.450.40">
    <property type="match status" value="1"/>
</dbReference>
<accession>A0AAU1I9W8</accession>
<evidence type="ECO:0000259" key="1">
    <source>
        <dbReference type="Pfam" id="PF04965"/>
    </source>
</evidence>